<protein>
    <submittedName>
        <fullName evidence="3">Uncharacterized protein</fullName>
    </submittedName>
</protein>
<feature type="region of interest" description="Disordered" evidence="1">
    <location>
        <begin position="127"/>
        <end position="188"/>
    </location>
</feature>
<feature type="region of interest" description="Disordered" evidence="1">
    <location>
        <begin position="80"/>
        <end position="102"/>
    </location>
</feature>
<keyword evidence="2" id="KW-0472">Membrane</keyword>
<dbReference type="Proteomes" id="UP001303222">
    <property type="component" value="Unassembled WGS sequence"/>
</dbReference>
<sequence>MRVSRSSSFHIPSTTRSRLRLQVYSPLQYTRTASGGGVAALYTHTSFLYPHIYTNHSPFRPAFRLYIKLQLISAMFRGGSAKPDQGADGSRKPSQSPEAQRLYNQMRDVEEECKHPGRFREALRQREQEGQNNIGHSPYLGIPTPHRRSRSRTGSTGPASTQGSDGGVEDSGRKKRGHRTKPLDEPQRLRTAFVRTYVGACGECRQRKVKCTHFDNSELEANYQASRRSRLSVAPMSPSFQTHISPPVSYSPVTVQCPNELSGVGSHILGSRNQPIVDYNHENRDDDIELDSPSTLVNTSVGGLFLFDHDAPATMNPAYTPYTSTHTNLLGFDDSYTPFDNSYPVSPMPSSLASSVGDIEKPLGSLINGSVANNIIWECKRGSIDPWTLTRTDSGPHECRARFPNEVSFLDHYRTQHEPFFNERIVHRCSCCGSFAGPYDQSCTKCANKACRVCDPTWPLASWYYGTMKLLAPSLMSGTTMIRKGQGFGNGLLGPPSYFGGSNSYGTSPNGSNSFGIYGGSSYAGSTSNQTFGTASKETAETRRFERYAPLQHQVSSNHDAFRHHHDENSISVKPTREDRPREPPSDYHHFSRKSPKCSAPPTTLSLIAKSTKSLNVNIPCLALVHLILLLLFPLVSSDTDNTTTYLSSSLAKQAAEHMPLVSAVCITIGVLGIWLLQSRGHVVGDDVSVDEGRSITGNGRPSAPG</sequence>
<reference evidence="3" key="2">
    <citation type="submission" date="2023-06" db="EMBL/GenBank/DDBJ databases">
        <authorList>
            <consortium name="Lawrence Berkeley National Laboratory"/>
            <person name="Mondo S.J."/>
            <person name="Hensen N."/>
            <person name="Bonometti L."/>
            <person name="Westerberg I."/>
            <person name="Brannstrom I.O."/>
            <person name="Guillou S."/>
            <person name="Cros-Aarteil S."/>
            <person name="Calhoun S."/>
            <person name="Haridas S."/>
            <person name="Kuo A."/>
            <person name="Pangilinan J."/>
            <person name="Riley R."/>
            <person name="Labutti K."/>
            <person name="Andreopoulos B."/>
            <person name="Lipzen A."/>
            <person name="Chen C."/>
            <person name="Yanf M."/>
            <person name="Daum C."/>
            <person name="Ng V."/>
            <person name="Clum A."/>
            <person name="Steindorff A."/>
            <person name="Ohm R."/>
            <person name="Martin F."/>
            <person name="Silar P."/>
            <person name="Natvig D."/>
            <person name="Lalanne C."/>
            <person name="Gautier V."/>
            <person name="Ament-Velasquez S.L."/>
            <person name="Kruys A."/>
            <person name="Hutchinson M.I."/>
            <person name="Powell A.J."/>
            <person name="Barry K."/>
            <person name="Miller A.N."/>
            <person name="Grigoriev I.V."/>
            <person name="Debuchy R."/>
            <person name="Gladieux P."/>
            <person name="Thoren M.H."/>
            <person name="Johannesson H."/>
        </authorList>
    </citation>
    <scope>NUCLEOTIDE SEQUENCE</scope>
    <source>
        <strain evidence="3">CBS 626.80</strain>
    </source>
</reference>
<comment type="caution">
    <text evidence="3">The sequence shown here is derived from an EMBL/GenBank/DDBJ whole genome shotgun (WGS) entry which is preliminary data.</text>
</comment>
<organism evidence="3 4">
    <name type="scientific">Pseudoneurospora amorphoporcata</name>
    <dbReference type="NCBI Taxonomy" id="241081"/>
    <lineage>
        <taxon>Eukaryota</taxon>
        <taxon>Fungi</taxon>
        <taxon>Dikarya</taxon>
        <taxon>Ascomycota</taxon>
        <taxon>Pezizomycotina</taxon>
        <taxon>Sordariomycetes</taxon>
        <taxon>Sordariomycetidae</taxon>
        <taxon>Sordariales</taxon>
        <taxon>Sordariaceae</taxon>
        <taxon>Pseudoneurospora</taxon>
    </lineage>
</organism>
<proteinExistence type="predicted"/>
<evidence type="ECO:0000313" key="4">
    <source>
        <dbReference type="Proteomes" id="UP001303222"/>
    </source>
</evidence>
<keyword evidence="2" id="KW-0812">Transmembrane</keyword>
<keyword evidence="4" id="KW-1185">Reference proteome</keyword>
<feature type="compositionally biased region" description="Low complexity" evidence="1">
    <location>
        <begin position="152"/>
        <end position="161"/>
    </location>
</feature>
<feature type="region of interest" description="Disordered" evidence="1">
    <location>
        <begin position="556"/>
        <end position="598"/>
    </location>
</feature>
<keyword evidence="2" id="KW-1133">Transmembrane helix</keyword>
<name>A0AAN6SEX6_9PEZI</name>
<dbReference type="AlphaFoldDB" id="A0AAN6SEX6"/>
<reference evidence="3" key="1">
    <citation type="journal article" date="2023" name="Mol. Phylogenet. Evol.">
        <title>Genome-scale phylogeny and comparative genomics of the fungal order Sordariales.</title>
        <authorList>
            <person name="Hensen N."/>
            <person name="Bonometti L."/>
            <person name="Westerberg I."/>
            <person name="Brannstrom I.O."/>
            <person name="Guillou S."/>
            <person name="Cros-Aarteil S."/>
            <person name="Calhoun S."/>
            <person name="Haridas S."/>
            <person name="Kuo A."/>
            <person name="Mondo S."/>
            <person name="Pangilinan J."/>
            <person name="Riley R."/>
            <person name="LaButti K."/>
            <person name="Andreopoulos B."/>
            <person name="Lipzen A."/>
            <person name="Chen C."/>
            <person name="Yan M."/>
            <person name="Daum C."/>
            <person name="Ng V."/>
            <person name="Clum A."/>
            <person name="Steindorff A."/>
            <person name="Ohm R.A."/>
            <person name="Martin F."/>
            <person name="Silar P."/>
            <person name="Natvig D.O."/>
            <person name="Lalanne C."/>
            <person name="Gautier V."/>
            <person name="Ament-Velasquez S.L."/>
            <person name="Kruys A."/>
            <person name="Hutchinson M.I."/>
            <person name="Powell A.J."/>
            <person name="Barry K."/>
            <person name="Miller A.N."/>
            <person name="Grigoriev I.V."/>
            <person name="Debuchy R."/>
            <person name="Gladieux P."/>
            <person name="Hiltunen Thoren M."/>
            <person name="Johannesson H."/>
        </authorList>
    </citation>
    <scope>NUCLEOTIDE SEQUENCE</scope>
    <source>
        <strain evidence="3">CBS 626.80</strain>
    </source>
</reference>
<gene>
    <name evidence="3" type="ORF">QBC32DRAFT_398943</name>
</gene>
<evidence type="ECO:0000313" key="3">
    <source>
        <dbReference type="EMBL" id="KAK3951140.1"/>
    </source>
</evidence>
<feature type="compositionally biased region" description="Basic and acidic residues" evidence="1">
    <location>
        <begin position="565"/>
        <end position="590"/>
    </location>
</feature>
<feature type="transmembrane region" description="Helical" evidence="2">
    <location>
        <begin position="658"/>
        <end position="677"/>
    </location>
</feature>
<accession>A0AAN6SEX6</accession>
<feature type="transmembrane region" description="Helical" evidence="2">
    <location>
        <begin position="617"/>
        <end position="638"/>
    </location>
</feature>
<dbReference type="EMBL" id="MU859156">
    <property type="protein sequence ID" value="KAK3951140.1"/>
    <property type="molecule type" value="Genomic_DNA"/>
</dbReference>
<evidence type="ECO:0000256" key="2">
    <source>
        <dbReference type="SAM" id="Phobius"/>
    </source>
</evidence>
<evidence type="ECO:0000256" key="1">
    <source>
        <dbReference type="SAM" id="MobiDB-lite"/>
    </source>
</evidence>